<dbReference type="Proteomes" id="UP001172911">
    <property type="component" value="Unassembled WGS sequence"/>
</dbReference>
<keyword evidence="3" id="KW-1185">Reference proteome</keyword>
<evidence type="ECO:0000256" key="1">
    <source>
        <dbReference type="SAM" id="SignalP"/>
    </source>
</evidence>
<dbReference type="RefSeq" id="WP_304541093.1">
    <property type="nucleotide sequence ID" value="NZ_JARPTC010000003.1"/>
</dbReference>
<keyword evidence="1" id="KW-0732">Signal</keyword>
<gene>
    <name evidence="2" type="ORF">P6N53_03085</name>
</gene>
<proteinExistence type="predicted"/>
<evidence type="ECO:0000313" key="2">
    <source>
        <dbReference type="EMBL" id="MDO7786206.1"/>
    </source>
</evidence>
<feature type="signal peptide" evidence="1">
    <location>
        <begin position="1"/>
        <end position="22"/>
    </location>
</feature>
<dbReference type="AlphaFoldDB" id="A0AAW7ZA63"/>
<organism evidence="2 3">
    <name type="scientific">Desulforamulus aquiferis</name>
    <dbReference type="NCBI Taxonomy" id="1397668"/>
    <lineage>
        <taxon>Bacteria</taxon>
        <taxon>Bacillati</taxon>
        <taxon>Bacillota</taxon>
        <taxon>Clostridia</taxon>
        <taxon>Eubacteriales</taxon>
        <taxon>Peptococcaceae</taxon>
        <taxon>Desulforamulus</taxon>
    </lineage>
</organism>
<name>A0AAW7ZA63_9FIRM</name>
<comment type="caution">
    <text evidence="2">The sequence shown here is derived from an EMBL/GenBank/DDBJ whole genome shotgun (WGS) entry which is preliminary data.</text>
</comment>
<feature type="chain" id="PRO_5043835429" evidence="1">
    <location>
        <begin position="23"/>
        <end position="296"/>
    </location>
</feature>
<accession>A0AAW7ZA63</accession>
<sequence>MFKKLAFIFISFGLVLFASGCAAEKQVDKPIESKPNAIMNDFNSLVQKDSAVDEIANFINNNISDVSKEDASRMVDKFEIIHKKNLSQLENMFFEDSVQNKINLEYKAIIAQTDIKDAELKELLAKTKNSGYKIETAEGSYFPIIDYDFYKNFSSYVTSDMKDYIDIMAVESNKVPAKDGALVIEWDEVLKRALNQEKFIQTHKDSVKINEIKQLHKKYATFALYGLNNTPLFSYDTKTLDPKAREVYLNTVTNAGDSDFLKTLDGFLNLVKDNNFMLTNEAEKYRENVVEKLDQS</sequence>
<protein>
    <submittedName>
        <fullName evidence="2">Uncharacterized protein</fullName>
    </submittedName>
</protein>
<reference evidence="2" key="1">
    <citation type="journal article" date="2023" name="J. Hazard. Mater.">
        <title>Anaerobic biodegradation of pyrene and benzo[a]pyrene by a new sulfate-reducing Desulforamulus aquiferis strain DSA.</title>
        <authorList>
            <person name="Zhang Z."/>
            <person name="Sun J."/>
            <person name="Gong X."/>
            <person name="Wang C."/>
            <person name="Wang H."/>
        </authorList>
    </citation>
    <scope>NUCLEOTIDE SEQUENCE</scope>
    <source>
        <strain evidence="2">DSA</strain>
    </source>
</reference>
<evidence type="ECO:0000313" key="3">
    <source>
        <dbReference type="Proteomes" id="UP001172911"/>
    </source>
</evidence>
<dbReference type="PROSITE" id="PS51257">
    <property type="entry name" value="PROKAR_LIPOPROTEIN"/>
    <property type="match status" value="1"/>
</dbReference>
<dbReference type="EMBL" id="JARPTC010000003">
    <property type="protein sequence ID" value="MDO7786206.1"/>
    <property type="molecule type" value="Genomic_DNA"/>
</dbReference>
<reference evidence="2" key="2">
    <citation type="submission" date="2023-03" db="EMBL/GenBank/DDBJ databases">
        <authorList>
            <person name="Zhang Z."/>
        </authorList>
    </citation>
    <scope>NUCLEOTIDE SEQUENCE</scope>
    <source>
        <strain evidence="2">DSA</strain>
    </source>
</reference>